<dbReference type="Pfam" id="PF05970">
    <property type="entry name" value="PIF1"/>
    <property type="match status" value="1"/>
</dbReference>
<dbReference type="Pfam" id="PF14493">
    <property type="entry name" value="HTH_40"/>
    <property type="match status" value="1"/>
</dbReference>
<dbReference type="RefSeq" id="WP_251832271.1">
    <property type="nucleotide sequence ID" value="NZ_JACSPS010000001.1"/>
</dbReference>
<dbReference type="InterPro" id="IPR010285">
    <property type="entry name" value="DNA_helicase_pif1-like_DEAD"/>
</dbReference>
<dbReference type="Proteomes" id="UP000626242">
    <property type="component" value="Unassembled WGS sequence"/>
</dbReference>
<protein>
    <submittedName>
        <fullName evidence="2">Helix-turn-helix domain-containing protein</fullName>
    </submittedName>
</protein>
<dbReference type="PANTHER" id="PTHR47642">
    <property type="entry name" value="ATP-DEPENDENT DNA HELICASE"/>
    <property type="match status" value="1"/>
</dbReference>
<dbReference type="EMBL" id="JACSPS010000001">
    <property type="protein sequence ID" value="MBD8017060.1"/>
    <property type="molecule type" value="Genomic_DNA"/>
</dbReference>
<evidence type="ECO:0000259" key="1">
    <source>
        <dbReference type="SMART" id="SM00382"/>
    </source>
</evidence>
<dbReference type="PANTHER" id="PTHR47642:SF5">
    <property type="entry name" value="ATP-DEPENDENT DNA HELICASE"/>
    <property type="match status" value="1"/>
</dbReference>
<dbReference type="InterPro" id="IPR003593">
    <property type="entry name" value="AAA+_ATPase"/>
</dbReference>
<dbReference type="CDD" id="cd18809">
    <property type="entry name" value="SF1_C_RecD"/>
    <property type="match status" value="1"/>
</dbReference>
<sequence length="710" mass="82537">MNESLFSLAEHTHRSIFLTGKAGTGKTTFLNQFVAKTRKKFIVVAPTGIAAINAGGVTIHSMFGLPLRTFLPTTERIDTDTANNIADLMHHFRYRKDKLKLLREIEIIIIDEVSMLRADVLDMMDFSLRHVRRNQQKFGGVQMLFIGDLYQLPPVVRDEHILKQYYNSPFFFDSYALKELPLITLELTTVYRQKDEKFLEILNEIRDGEIRDIDFETLNARYIPDFEPKDEAYVYLTSHNRMADDINQKKLAALPGKAHFYKAEIIGDFNENQYPNDEVLELKVGAQIMFIRNDASGERRYFNGKLAEVVGLSEKEISVIIDGDDEIFKLKKENWDQKRYSLGEDKSVKEEVLGSFSQFPVRLAWAVTIHKSQGLTFDRLIIDAGKSFASGQVYVALSRCRTLEGIVLKSKITPEVIYSDRRVSKFQDETHANSKIEEILNAEKYDYSIQKIISKLECSWIAPTIDVWFQNAKQAKLTDKDKVVFLHQTLRPEAENYRKVFEKFRRVIQQMTHSFIEGKTTWDEIETKAKGAVNFFFTNVNSKIFSLLKEFYAETKGVKGLKQYNEDFRVFLDDLEDYLNDLKKVHLLEKPLFDSKNEEIITTKIAKIPSHILTFQLFEEGKSIPEIARERGLVPETIYGHLAKFAERGLLDLKRIFDKDKIKTFEKEFKKDDTHETLSAWKQVLPKDFEFNEIRVLLNHYTFVKESKTK</sequence>
<dbReference type="Gene3D" id="3.40.50.300">
    <property type="entry name" value="P-loop containing nucleotide triphosphate hydrolases"/>
    <property type="match status" value="2"/>
</dbReference>
<dbReference type="InterPro" id="IPR029491">
    <property type="entry name" value="Helicase_HTH"/>
</dbReference>
<feature type="domain" description="AAA+ ATPase" evidence="1">
    <location>
        <begin position="12"/>
        <end position="312"/>
    </location>
</feature>
<proteinExistence type="predicted"/>
<organism evidence="2 3">
    <name type="scientific">Kaistella pullorum</name>
    <dbReference type="NCBI Taxonomy" id="2763074"/>
    <lineage>
        <taxon>Bacteria</taxon>
        <taxon>Pseudomonadati</taxon>
        <taxon>Bacteroidota</taxon>
        <taxon>Flavobacteriia</taxon>
        <taxon>Flavobacteriales</taxon>
        <taxon>Weeksellaceae</taxon>
        <taxon>Chryseobacterium group</taxon>
        <taxon>Kaistella</taxon>
    </lineage>
</organism>
<comment type="caution">
    <text evidence="2">The sequence shown here is derived from an EMBL/GenBank/DDBJ whole genome shotgun (WGS) entry which is preliminary data.</text>
</comment>
<dbReference type="SUPFAM" id="SSF52540">
    <property type="entry name" value="P-loop containing nucleoside triphosphate hydrolases"/>
    <property type="match status" value="2"/>
</dbReference>
<dbReference type="InterPro" id="IPR027417">
    <property type="entry name" value="P-loop_NTPase"/>
</dbReference>
<name>A0ABR8WJ67_9FLAO</name>
<evidence type="ECO:0000313" key="2">
    <source>
        <dbReference type="EMBL" id="MBD8017060.1"/>
    </source>
</evidence>
<dbReference type="SMART" id="SM00382">
    <property type="entry name" value="AAA"/>
    <property type="match status" value="1"/>
</dbReference>
<reference evidence="2 3" key="1">
    <citation type="submission" date="2020-08" db="EMBL/GenBank/DDBJ databases">
        <title>A Genomic Blueprint of the Chicken Gut Microbiome.</title>
        <authorList>
            <person name="Gilroy R."/>
            <person name="Ravi A."/>
            <person name="Getino M."/>
            <person name="Pursley I."/>
            <person name="Horton D.L."/>
            <person name="Alikhan N.-F."/>
            <person name="Baker D."/>
            <person name="Gharbi K."/>
            <person name="Hall N."/>
            <person name="Watson M."/>
            <person name="Adriaenssens E.M."/>
            <person name="Foster-Nyarko E."/>
            <person name="Jarju S."/>
            <person name="Secka A."/>
            <person name="Antonio M."/>
            <person name="Oren A."/>
            <person name="Chaudhuri R."/>
            <person name="La Ragione R.M."/>
            <person name="Hildebrand F."/>
            <person name="Pallen M.J."/>
        </authorList>
    </citation>
    <scope>NUCLEOTIDE SEQUENCE [LARGE SCALE GENOMIC DNA]</scope>
    <source>
        <strain evidence="2 3">Sa1CVA4</strain>
    </source>
</reference>
<dbReference type="InterPro" id="IPR051055">
    <property type="entry name" value="PIF1_helicase"/>
</dbReference>
<evidence type="ECO:0000313" key="3">
    <source>
        <dbReference type="Proteomes" id="UP000626242"/>
    </source>
</evidence>
<gene>
    <name evidence="2" type="ORF">H9628_01075</name>
</gene>
<accession>A0ABR8WJ67</accession>
<keyword evidence="3" id="KW-1185">Reference proteome</keyword>